<feature type="compositionally biased region" description="Polar residues" evidence="1">
    <location>
        <begin position="52"/>
        <end position="63"/>
    </location>
</feature>
<accession>A0A9W3PBW9</accession>
<gene>
    <name evidence="2" type="ORF">GEM_4681</name>
</gene>
<protein>
    <submittedName>
        <fullName evidence="2">Transposase, IS4 family protein</fullName>
    </submittedName>
</protein>
<proteinExistence type="predicted"/>
<evidence type="ECO:0000256" key="1">
    <source>
        <dbReference type="SAM" id="MobiDB-lite"/>
    </source>
</evidence>
<dbReference type="EMBL" id="CP003775">
    <property type="protein sequence ID" value="AFQ51071.1"/>
    <property type="molecule type" value="Genomic_DNA"/>
</dbReference>
<dbReference type="AlphaFoldDB" id="A0A9W3PBW9"/>
<name>A0A9W3PBW9_BURCE</name>
<dbReference type="Proteomes" id="UP000032866">
    <property type="component" value="Chromosome 2"/>
</dbReference>
<reference evidence="2 3" key="1">
    <citation type="journal article" date="2012" name="J. Bacteriol.">
        <title>Complete Genome Sequence of Burkholderia sp. Strain GG4, a Betaproteobacterium That Reduces 3-Oxo-N-Acylhomoserine Lactones and Produces Different N-Acylhomoserine Lactones.</title>
        <authorList>
            <person name="Hong K.W."/>
            <person name="Koh C.L."/>
            <person name="Sam C.K."/>
            <person name="Yin W.F."/>
            <person name="Chan K.G."/>
        </authorList>
    </citation>
    <scope>NUCLEOTIDE SEQUENCE [LARGE SCALE GENOMIC DNA]</scope>
    <source>
        <strain evidence="2 3">GG4</strain>
    </source>
</reference>
<sequence length="78" mass="8500">MTNSVSGMGQMAPMHQQRARRYCRVPEHWLADGSLTKLQATEELQTRATQAVVSLPSGRNSTIDPFAPKDSGSTALAR</sequence>
<feature type="region of interest" description="Disordered" evidence="1">
    <location>
        <begin position="52"/>
        <end position="78"/>
    </location>
</feature>
<evidence type="ECO:0000313" key="2">
    <source>
        <dbReference type="EMBL" id="AFQ51071.1"/>
    </source>
</evidence>
<dbReference type="KEGG" id="bct:GEM_4681"/>
<dbReference type="RefSeq" id="WP_014899834.1">
    <property type="nucleotide sequence ID" value="NC_018514.1"/>
</dbReference>
<organism evidence="2 3">
    <name type="scientific">Burkholderia cepacia GG4</name>
    <dbReference type="NCBI Taxonomy" id="1009846"/>
    <lineage>
        <taxon>Bacteria</taxon>
        <taxon>Pseudomonadati</taxon>
        <taxon>Pseudomonadota</taxon>
        <taxon>Betaproteobacteria</taxon>
        <taxon>Burkholderiales</taxon>
        <taxon>Burkholderiaceae</taxon>
        <taxon>Burkholderia</taxon>
        <taxon>Burkholderia cepacia complex</taxon>
    </lineage>
</organism>
<evidence type="ECO:0000313" key="3">
    <source>
        <dbReference type="Proteomes" id="UP000032866"/>
    </source>
</evidence>